<gene>
    <name evidence="3" type="ORF">SAMN04488508_10480</name>
</gene>
<dbReference type="PANTHER" id="PTHR33490">
    <property type="entry name" value="BLR5614 PROTEIN-RELATED"/>
    <property type="match status" value="1"/>
</dbReference>
<feature type="domain" description="Transglutaminase-like" evidence="2">
    <location>
        <begin position="195"/>
        <end position="256"/>
    </location>
</feature>
<dbReference type="STRING" id="570521.SAMN04488508_10480"/>
<feature type="transmembrane region" description="Helical" evidence="1">
    <location>
        <begin position="351"/>
        <end position="368"/>
    </location>
</feature>
<reference evidence="4" key="1">
    <citation type="submission" date="2016-11" db="EMBL/GenBank/DDBJ databases">
        <authorList>
            <person name="Varghese N."/>
            <person name="Submissions S."/>
        </authorList>
    </citation>
    <scope>NUCLEOTIDE SEQUENCE [LARGE SCALE GENOMIC DNA]</scope>
    <source>
        <strain evidence="4">DSM 22623</strain>
    </source>
</reference>
<name>A0A1M6F419_9FLAO</name>
<dbReference type="Proteomes" id="UP000184432">
    <property type="component" value="Unassembled WGS sequence"/>
</dbReference>
<keyword evidence="1" id="KW-0472">Membrane</keyword>
<dbReference type="SUPFAM" id="SSF54001">
    <property type="entry name" value="Cysteine proteinases"/>
    <property type="match status" value="1"/>
</dbReference>
<dbReference type="Pfam" id="PF14402">
    <property type="entry name" value="7TM_transglut"/>
    <property type="match status" value="1"/>
</dbReference>
<proteinExistence type="predicted"/>
<keyword evidence="1" id="KW-1133">Transmembrane helix</keyword>
<evidence type="ECO:0000256" key="1">
    <source>
        <dbReference type="SAM" id="Phobius"/>
    </source>
</evidence>
<feature type="transmembrane region" description="Helical" evidence="1">
    <location>
        <begin position="374"/>
        <end position="392"/>
    </location>
</feature>
<protein>
    <submittedName>
        <fullName evidence="3">Transglutaminase-like superfamily protein</fullName>
    </submittedName>
</protein>
<evidence type="ECO:0000259" key="2">
    <source>
        <dbReference type="SMART" id="SM00460"/>
    </source>
</evidence>
<feature type="transmembrane region" description="Helical" evidence="1">
    <location>
        <begin position="404"/>
        <end position="422"/>
    </location>
</feature>
<dbReference type="Pfam" id="PF01841">
    <property type="entry name" value="Transglut_core"/>
    <property type="match status" value="1"/>
</dbReference>
<dbReference type="SMART" id="SM00460">
    <property type="entry name" value="TGc"/>
    <property type="match status" value="1"/>
</dbReference>
<feature type="transmembrane region" description="Helical" evidence="1">
    <location>
        <begin position="327"/>
        <end position="344"/>
    </location>
</feature>
<sequence>MNSQTNLKIALILITAMALLSIAFKVKPVFDNYDTFNAQTAFKVNYNYFFKSEDQSTTVKTFIPKSNDRQRISKNKNVSDSTLYFEERALINGNKKAIWNTKKANTYHASNYEFIFEGKEKRYQIPVDFKKQPQVDEKYLMPSKNIQVEDDRISTLATQLAQGTQNDKERIKRLFDHVVSIPSAPIITLTDAVTTLEQNRASCNGKSRLFVALCRNLGYPARIKGGIILENINKRTSHVWAEVLMDTTWVPFDALNNHYAYIPSNYLEIYQGDEFLITHSSGIQFDYAYQIDALNHIPFLKLNSEEIRGLSSVSLWRLVEGNVIPQGALNLLLLLPVGGLLIAFLRNVVGVKTFGVFLPVLIAFSLLHTGFVSGLLLFIGLILLVGLVSYPFDKIGLLYTPKLVISLSIMVGIMILATMIGIRYNITWLTTLTFFPTIILTIAAERFSRATIEDGYKLALDKLFQTLLATTVCYGLLSWQALPSILIIFPECILLIIAMAMLLGRYIGIRWVEFYRFKPLLR</sequence>
<dbReference type="InterPro" id="IPR038765">
    <property type="entry name" value="Papain-like_cys_pep_sf"/>
</dbReference>
<accession>A0A1M6F419</accession>
<organism evidence="3 4">
    <name type="scientific">Aquimarina spongiae</name>
    <dbReference type="NCBI Taxonomy" id="570521"/>
    <lineage>
        <taxon>Bacteria</taxon>
        <taxon>Pseudomonadati</taxon>
        <taxon>Bacteroidota</taxon>
        <taxon>Flavobacteriia</taxon>
        <taxon>Flavobacteriales</taxon>
        <taxon>Flavobacteriaceae</taxon>
        <taxon>Aquimarina</taxon>
    </lineage>
</organism>
<dbReference type="RefSeq" id="WP_073315912.1">
    <property type="nucleotide sequence ID" value="NZ_FQYP01000004.1"/>
</dbReference>
<dbReference type="Gene3D" id="3.10.620.30">
    <property type="match status" value="1"/>
</dbReference>
<dbReference type="InterPro" id="IPR025840">
    <property type="entry name" value="7TM_transglut"/>
</dbReference>
<keyword evidence="4" id="KW-1185">Reference proteome</keyword>
<evidence type="ECO:0000313" key="3">
    <source>
        <dbReference type="EMBL" id="SHI92406.1"/>
    </source>
</evidence>
<feature type="transmembrane region" description="Helical" evidence="1">
    <location>
        <begin position="428"/>
        <end position="447"/>
    </location>
</feature>
<evidence type="ECO:0000313" key="4">
    <source>
        <dbReference type="Proteomes" id="UP000184432"/>
    </source>
</evidence>
<feature type="transmembrane region" description="Helical" evidence="1">
    <location>
        <begin position="485"/>
        <end position="508"/>
    </location>
</feature>
<dbReference type="AlphaFoldDB" id="A0A1M6F419"/>
<keyword evidence="1" id="KW-0812">Transmembrane</keyword>
<feature type="transmembrane region" description="Helical" evidence="1">
    <location>
        <begin position="459"/>
        <end position="479"/>
    </location>
</feature>
<dbReference type="InterPro" id="IPR002931">
    <property type="entry name" value="Transglutaminase-like"/>
</dbReference>
<dbReference type="OrthoDB" id="9804872at2"/>
<dbReference type="EMBL" id="FQYP01000004">
    <property type="protein sequence ID" value="SHI92406.1"/>
    <property type="molecule type" value="Genomic_DNA"/>
</dbReference>